<evidence type="ECO:0000256" key="1">
    <source>
        <dbReference type="ARBA" id="ARBA00003416"/>
    </source>
</evidence>
<evidence type="ECO:0000313" key="8">
    <source>
        <dbReference type="EMBL" id="PIP04769.1"/>
    </source>
</evidence>
<sequence length="396" mass="45071">MLLETVLLIILSLVNLFLLFILINKKGEGKSSLIEQSLSNLEKLQERTEKAVKDEMSTNRTESSNNEKRTREEISNLFKGLSTTVERRLENIQKDNSEKLEKMRATVDERLHETLEKRLGEKFKLVSNQLEQVYKGLGEMQTLASGVGDLKKVLSNIKTRGVWGEVQLEILLSQMLTAEQYEKNIATKKGSNDRVEFAIKMPGRSEESPSFVYLPIDAKFPLEDYEKIQKAKDKSDIPLIEQLTKSLENRIKDEAKTIKEKYIDPPHTTDYGILYLPMEGLFAEVLGIPGLSDKVQRVYRVTIAGPTTISAMLNSLQMGFRTFAIEKRTSVVWELLGSIKTEFGIFADLLDKTHKKLEEASHTIESASSKSRTIERKLNKVQELPDEKSFKRLPSA</sequence>
<reference evidence="8 9" key="1">
    <citation type="submission" date="2017-09" db="EMBL/GenBank/DDBJ databases">
        <title>Depth-based differentiation of microbial function through sediment-hosted aquifers and enrichment of novel symbionts in the deep terrestrial subsurface.</title>
        <authorList>
            <person name="Probst A.J."/>
            <person name="Ladd B."/>
            <person name="Jarett J.K."/>
            <person name="Geller-Mcgrath D.E."/>
            <person name="Sieber C.M."/>
            <person name="Emerson J.B."/>
            <person name="Anantharaman K."/>
            <person name="Thomas B.C."/>
            <person name="Malmstrom R."/>
            <person name="Stieglmeier M."/>
            <person name="Klingl A."/>
            <person name="Woyke T."/>
            <person name="Ryan C.M."/>
            <person name="Banfield J.F."/>
        </authorList>
    </citation>
    <scope>NUCLEOTIDE SEQUENCE [LARGE SCALE GENOMIC DNA]</scope>
    <source>
        <strain evidence="8">CG23_combo_of_CG06-09_8_20_14_all_40_14</strain>
    </source>
</reference>
<comment type="caution">
    <text evidence="8">The sequence shown here is derived from an EMBL/GenBank/DDBJ whole genome shotgun (WGS) entry which is preliminary data.</text>
</comment>
<keyword evidence="7" id="KW-0812">Transmembrane</keyword>
<comment type="similarity">
    <text evidence="2">Belongs to the RmuC family.</text>
</comment>
<keyword evidence="4" id="KW-0233">DNA recombination</keyword>
<evidence type="ECO:0000256" key="5">
    <source>
        <dbReference type="SAM" id="Coils"/>
    </source>
</evidence>
<feature type="transmembrane region" description="Helical" evidence="7">
    <location>
        <begin position="6"/>
        <end position="23"/>
    </location>
</feature>
<dbReference type="Pfam" id="PF02646">
    <property type="entry name" value="RmuC"/>
    <property type="match status" value="1"/>
</dbReference>
<evidence type="ECO:0000256" key="2">
    <source>
        <dbReference type="ARBA" id="ARBA00009840"/>
    </source>
</evidence>
<feature type="region of interest" description="Disordered" evidence="6">
    <location>
        <begin position="49"/>
        <end position="71"/>
    </location>
</feature>
<dbReference type="GO" id="GO:0006310">
    <property type="term" value="P:DNA recombination"/>
    <property type="evidence" value="ECO:0007669"/>
    <property type="project" value="UniProtKB-KW"/>
</dbReference>
<evidence type="ECO:0000256" key="3">
    <source>
        <dbReference type="ARBA" id="ARBA00023054"/>
    </source>
</evidence>
<keyword evidence="3 5" id="KW-0175">Coiled coil</keyword>
<keyword evidence="7" id="KW-0472">Membrane</keyword>
<gene>
    <name evidence="8" type="ORF">COX53_00775</name>
</gene>
<keyword evidence="7" id="KW-1133">Transmembrane helix</keyword>
<dbReference type="PANTHER" id="PTHR30563:SF0">
    <property type="entry name" value="DNA RECOMBINATION PROTEIN RMUC"/>
    <property type="match status" value="1"/>
</dbReference>
<evidence type="ECO:0000256" key="4">
    <source>
        <dbReference type="ARBA" id="ARBA00023172"/>
    </source>
</evidence>
<protein>
    <submittedName>
        <fullName evidence="8">DNA recombination protein RmuC</fullName>
    </submittedName>
</protein>
<dbReference type="Proteomes" id="UP000231388">
    <property type="component" value="Unassembled WGS sequence"/>
</dbReference>
<evidence type="ECO:0000313" key="9">
    <source>
        <dbReference type="Proteomes" id="UP000231388"/>
    </source>
</evidence>
<name>A0A2G9XCS5_UNCKA</name>
<dbReference type="EMBL" id="PCQY01000010">
    <property type="protein sequence ID" value="PIP04769.1"/>
    <property type="molecule type" value="Genomic_DNA"/>
</dbReference>
<feature type="coiled-coil region" evidence="5">
    <location>
        <begin position="350"/>
        <end position="384"/>
    </location>
</feature>
<dbReference type="AlphaFoldDB" id="A0A2G9XCS5"/>
<dbReference type="PANTHER" id="PTHR30563">
    <property type="entry name" value="DNA RECOMBINATION PROTEIN RMUC"/>
    <property type="match status" value="1"/>
</dbReference>
<proteinExistence type="inferred from homology"/>
<accession>A0A2G9XCS5</accession>
<organism evidence="8 9">
    <name type="scientific">candidate division WWE3 bacterium CG23_combo_of_CG06-09_8_20_14_all_40_14</name>
    <dbReference type="NCBI Taxonomy" id="1975095"/>
    <lineage>
        <taxon>Bacteria</taxon>
        <taxon>Katanobacteria</taxon>
    </lineage>
</organism>
<comment type="function">
    <text evidence="1">Involved in DNA recombination.</text>
</comment>
<evidence type="ECO:0000256" key="6">
    <source>
        <dbReference type="SAM" id="MobiDB-lite"/>
    </source>
</evidence>
<dbReference type="InterPro" id="IPR003798">
    <property type="entry name" value="DNA_recombination_RmuC"/>
</dbReference>
<evidence type="ECO:0000256" key="7">
    <source>
        <dbReference type="SAM" id="Phobius"/>
    </source>
</evidence>